<name>M2WNK9_DOTSN</name>
<accession>M2WNK9</accession>
<dbReference type="Pfam" id="PF06985">
    <property type="entry name" value="HET"/>
    <property type="match status" value="1"/>
</dbReference>
<dbReference type="eggNOG" id="ENOG502T2Y3">
    <property type="taxonomic scope" value="Eukaryota"/>
</dbReference>
<protein>
    <recommendedName>
        <fullName evidence="1">Heterokaryon incompatibility domain-containing protein</fullName>
    </recommendedName>
</protein>
<dbReference type="AlphaFoldDB" id="M2WNK9"/>
<organism evidence="2 3">
    <name type="scientific">Dothistroma septosporum (strain NZE10 / CBS 128990)</name>
    <name type="common">Red band needle blight fungus</name>
    <name type="synonym">Mycosphaerella pini</name>
    <dbReference type="NCBI Taxonomy" id="675120"/>
    <lineage>
        <taxon>Eukaryota</taxon>
        <taxon>Fungi</taxon>
        <taxon>Dikarya</taxon>
        <taxon>Ascomycota</taxon>
        <taxon>Pezizomycotina</taxon>
        <taxon>Dothideomycetes</taxon>
        <taxon>Dothideomycetidae</taxon>
        <taxon>Mycosphaerellales</taxon>
        <taxon>Mycosphaerellaceae</taxon>
        <taxon>Dothistroma</taxon>
    </lineage>
</organism>
<dbReference type="InterPro" id="IPR052895">
    <property type="entry name" value="HetReg/Transcr_Mod"/>
</dbReference>
<dbReference type="InterPro" id="IPR010730">
    <property type="entry name" value="HET"/>
</dbReference>
<dbReference type="Proteomes" id="UP000016933">
    <property type="component" value="Unassembled WGS sequence"/>
</dbReference>
<evidence type="ECO:0000313" key="3">
    <source>
        <dbReference type="Proteomes" id="UP000016933"/>
    </source>
</evidence>
<proteinExistence type="predicted"/>
<dbReference type="PANTHER" id="PTHR24148">
    <property type="entry name" value="ANKYRIN REPEAT DOMAIN-CONTAINING PROTEIN 39 HOMOLOG-RELATED"/>
    <property type="match status" value="1"/>
</dbReference>
<dbReference type="PANTHER" id="PTHR24148:SF73">
    <property type="entry name" value="HET DOMAIN PROTEIN (AFU_ORTHOLOGUE AFUA_8G01020)"/>
    <property type="match status" value="1"/>
</dbReference>
<feature type="domain" description="Heterokaryon incompatibility" evidence="1">
    <location>
        <begin position="108"/>
        <end position="242"/>
    </location>
</feature>
<sequence>MSSDSENDWVLVGKGDPLSPVDAVFEHHHAATRTPSNSTVSPLTIPTVPDAIDGPSGFSYQQLNFARFETRFLELECSILIGTTTRWQTSAGLRGQLIHASLIRPPEYVALSYCWGDHKTTASVSVNGHERRVTTNLNVALQALRANQIARVWADAICINQGDDYERSSQVSRMGTIYSKASKVVIWLGESADGSDQAMKVLASAASRSNPAEIADDIRQATAAIVQLLSRPYWQRAWVVQEIAKGSTTEVWCGQQKLGWDMFVTGVAHCGKICEVSEGTSGLRNLHEFRQGERRSRLVESRMLLSSALIKTRYAHATDARDKVYALLALTRDGDRVVETPDYAQDPAQMFTAVSCCMIAEQGQLSLILLAGQRQSYIDVPSWLPLWYPQQQHLPPWIIDCITDDADSGRRQSYETNPVVEGSRLTVSALQLETIAVETMDYAMLELRAIPKVQDVSQTTKTLDEIVSALLSCHTGQYSLVRSDEVKRTQALVAFWTTDPTISSLALLSSWYMSHKDWVVHSRPLSFWVSEHDRLSWKQTNMWKLRTESQEFLGLLRPINDSLQLMESYDMKTTIAIRNTSPGTLRIVHKSSRDGDCIFRMGSCSLPVILRPVFGQDRSYKFIAEAIGRRSVNEKHWHSGMSWKDRTAKGWQLITVR</sequence>
<reference evidence="3" key="1">
    <citation type="journal article" date="2012" name="PLoS Genet.">
        <title>The genomes of the fungal plant pathogens Cladosporium fulvum and Dothistroma septosporum reveal adaptation to different hosts and lifestyles but also signatures of common ancestry.</title>
        <authorList>
            <person name="de Wit P.J.G.M."/>
            <person name="van der Burgt A."/>
            <person name="Oekmen B."/>
            <person name="Stergiopoulos I."/>
            <person name="Abd-Elsalam K.A."/>
            <person name="Aerts A.L."/>
            <person name="Bahkali A.H."/>
            <person name="Beenen H.G."/>
            <person name="Chettri P."/>
            <person name="Cox M.P."/>
            <person name="Datema E."/>
            <person name="de Vries R.P."/>
            <person name="Dhillon B."/>
            <person name="Ganley A.R."/>
            <person name="Griffiths S.A."/>
            <person name="Guo Y."/>
            <person name="Hamelin R.C."/>
            <person name="Henrissat B."/>
            <person name="Kabir M.S."/>
            <person name="Jashni M.K."/>
            <person name="Kema G."/>
            <person name="Klaubauf S."/>
            <person name="Lapidus A."/>
            <person name="Levasseur A."/>
            <person name="Lindquist E."/>
            <person name="Mehrabi R."/>
            <person name="Ohm R.A."/>
            <person name="Owen T.J."/>
            <person name="Salamov A."/>
            <person name="Schwelm A."/>
            <person name="Schijlen E."/>
            <person name="Sun H."/>
            <person name="van den Burg H.A."/>
            <person name="van Ham R.C.H.J."/>
            <person name="Zhang S."/>
            <person name="Goodwin S.B."/>
            <person name="Grigoriev I.V."/>
            <person name="Collemare J."/>
            <person name="Bradshaw R.E."/>
        </authorList>
    </citation>
    <scope>NUCLEOTIDE SEQUENCE [LARGE SCALE GENOMIC DNA]</scope>
    <source>
        <strain evidence="3">NZE10 / CBS 128990</strain>
    </source>
</reference>
<dbReference type="HOGENOM" id="CLU_004184_7_1_1"/>
<evidence type="ECO:0000313" key="2">
    <source>
        <dbReference type="EMBL" id="EME43598.1"/>
    </source>
</evidence>
<dbReference type="OMA" id="FSANHAR"/>
<dbReference type="EMBL" id="KB446540">
    <property type="protein sequence ID" value="EME43598.1"/>
    <property type="molecule type" value="Genomic_DNA"/>
</dbReference>
<evidence type="ECO:0000259" key="1">
    <source>
        <dbReference type="Pfam" id="PF06985"/>
    </source>
</evidence>
<dbReference type="STRING" id="675120.M2WNK9"/>
<dbReference type="OrthoDB" id="4850726at2759"/>
<gene>
    <name evidence="2" type="ORF">DOTSEDRAFT_72834</name>
</gene>
<keyword evidence="3" id="KW-1185">Reference proteome</keyword>
<reference evidence="2 3" key="2">
    <citation type="journal article" date="2012" name="PLoS Pathog.">
        <title>Diverse lifestyles and strategies of plant pathogenesis encoded in the genomes of eighteen Dothideomycetes fungi.</title>
        <authorList>
            <person name="Ohm R.A."/>
            <person name="Feau N."/>
            <person name="Henrissat B."/>
            <person name="Schoch C.L."/>
            <person name="Horwitz B.A."/>
            <person name="Barry K.W."/>
            <person name="Condon B.J."/>
            <person name="Copeland A.C."/>
            <person name="Dhillon B."/>
            <person name="Glaser F."/>
            <person name="Hesse C.N."/>
            <person name="Kosti I."/>
            <person name="LaButti K."/>
            <person name="Lindquist E.A."/>
            <person name="Lucas S."/>
            <person name="Salamov A.A."/>
            <person name="Bradshaw R.E."/>
            <person name="Ciuffetti L."/>
            <person name="Hamelin R.C."/>
            <person name="Kema G.H.J."/>
            <person name="Lawrence C."/>
            <person name="Scott J.A."/>
            <person name="Spatafora J.W."/>
            <person name="Turgeon B.G."/>
            <person name="de Wit P.J.G.M."/>
            <person name="Zhong S."/>
            <person name="Goodwin S.B."/>
            <person name="Grigoriev I.V."/>
        </authorList>
    </citation>
    <scope>NUCLEOTIDE SEQUENCE [LARGE SCALE GENOMIC DNA]</scope>
    <source>
        <strain evidence="3">NZE10 / CBS 128990</strain>
    </source>
</reference>